<dbReference type="PANTHER" id="PTHR39515">
    <property type="entry name" value="CONSERVED PROTEIN"/>
    <property type="match status" value="1"/>
</dbReference>
<organism evidence="5 6">
    <name type="scientific">Nocardioides flavescens</name>
    <dbReference type="NCBI Taxonomy" id="2691959"/>
    <lineage>
        <taxon>Bacteria</taxon>
        <taxon>Bacillati</taxon>
        <taxon>Actinomycetota</taxon>
        <taxon>Actinomycetes</taxon>
        <taxon>Propionibacteriales</taxon>
        <taxon>Nocardioidaceae</taxon>
        <taxon>Nocardioides</taxon>
    </lineage>
</organism>
<dbReference type="GO" id="GO:0003700">
    <property type="term" value="F:DNA-binding transcription factor activity"/>
    <property type="evidence" value="ECO:0007669"/>
    <property type="project" value="InterPro"/>
</dbReference>
<dbReference type="PROSITE" id="PS50995">
    <property type="entry name" value="HTH_MARR_2"/>
    <property type="match status" value="1"/>
</dbReference>
<dbReference type="EMBL" id="WUEK01000007">
    <property type="protein sequence ID" value="MXG90444.1"/>
    <property type="molecule type" value="Genomic_DNA"/>
</dbReference>
<dbReference type="Pfam" id="PF01047">
    <property type="entry name" value="MarR"/>
    <property type="match status" value="1"/>
</dbReference>
<dbReference type="InterPro" id="IPR000835">
    <property type="entry name" value="HTH_MarR-typ"/>
</dbReference>
<dbReference type="RefSeq" id="WP_160878378.1">
    <property type="nucleotide sequence ID" value="NZ_WUEK01000007.1"/>
</dbReference>
<dbReference type="AlphaFoldDB" id="A0A6L7F2Y9"/>
<dbReference type="Gene3D" id="1.10.10.10">
    <property type="entry name" value="Winged helix-like DNA-binding domain superfamily/Winged helix DNA-binding domain"/>
    <property type="match status" value="1"/>
</dbReference>
<evidence type="ECO:0000256" key="3">
    <source>
        <dbReference type="ARBA" id="ARBA00023163"/>
    </source>
</evidence>
<evidence type="ECO:0000313" key="5">
    <source>
        <dbReference type="EMBL" id="MXG90444.1"/>
    </source>
</evidence>
<dbReference type="InterPro" id="IPR036388">
    <property type="entry name" value="WH-like_DNA-bd_sf"/>
</dbReference>
<dbReference type="SUPFAM" id="SSF46785">
    <property type="entry name" value="Winged helix' DNA-binding domain"/>
    <property type="match status" value="1"/>
</dbReference>
<feature type="domain" description="HTH marR-type" evidence="4">
    <location>
        <begin position="11"/>
        <end position="144"/>
    </location>
</feature>
<evidence type="ECO:0000256" key="1">
    <source>
        <dbReference type="ARBA" id="ARBA00023015"/>
    </source>
</evidence>
<proteinExistence type="predicted"/>
<dbReference type="InterPro" id="IPR036390">
    <property type="entry name" value="WH_DNA-bd_sf"/>
</dbReference>
<dbReference type="GO" id="GO:0003677">
    <property type="term" value="F:DNA binding"/>
    <property type="evidence" value="ECO:0007669"/>
    <property type="project" value="UniProtKB-KW"/>
</dbReference>
<keyword evidence="2" id="KW-0238">DNA-binding</keyword>
<sequence>MPTVEKVARSDAGLASELRVAVMRLRRRLANERDPDNELSIATMAVLANLFRHGDLTVGALAALERVQPPTMTRKVSALEDGGYVERRPHETDGRVVVVAITERGRETVLADRRRRDEWLARQLRGLSAEDRAVLRAAAPILHHLSERD</sequence>
<keyword evidence="3" id="KW-0804">Transcription</keyword>
<accession>A0A6L7F2Y9</accession>
<gene>
    <name evidence="5" type="ORF">GRQ65_12890</name>
</gene>
<dbReference type="InterPro" id="IPR023187">
    <property type="entry name" value="Tscrpt_reg_MarR-type_CS"/>
</dbReference>
<comment type="caution">
    <text evidence="5">The sequence shown here is derived from an EMBL/GenBank/DDBJ whole genome shotgun (WGS) entry which is preliminary data.</text>
</comment>
<protein>
    <submittedName>
        <fullName evidence="5">MarR family transcriptional regulator</fullName>
    </submittedName>
</protein>
<dbReference type="PROSITE" id="PS01117">
    <property type="entry name" value="HTH_MARR_1"/>
    <property type="match status" value="1"/>
</dbReference>
<dbReference type="Proteomes" id="UP000473325">
    <property type="component" value="Unassembled WGS sequence"/>
</dbReference>
<keyword evidence="6" id="KW-1185">Reference proteome</keyword>
<dbReference type="SMART" id="SM00347">
    <property type="entry name" value="HTH_MARR"/>
    <property type="match status" value="1"/>
</dbReference>
<dbReference type="PANTHER" id="PTHR39515:SF2">
    <property type="entry name" value="HTH-TYPE TRANSCRIPTIONAL REGULATOR RV0880"/>
    <property type="match status" value="1"/>
</dbReference>
<evidence type="ECO:0000313" key="6">
    <source>
        <dbReference type="Proteomes" id="UP000473325"/>
    </source>
</evidence>
<keyword evidence="1" id="KW-0805">Transcription regulation</keyword>
<dbReference type="InterPro" id="IPR052526">
    <property type="entry name" value="HTH-type_Bedaq_tolerance"/>
</dbReference>
<evidence type="ECO:0000256" key="2">
    <source>
        <dbReference type="ARBA" id="ARBA00023125"/>
    </source>
</evidence>
<reference evidence="5 6" key="1">
    <citation type="submission" date="2019-12" db="EMBL/GenBank/DDBJ databases">
        <authorList>
            <person name="Kun Z."/>
        </authorList>
    </citation>
    <scope>NUCLEOTIDE SEQUENCE [LARGE SCALE GENOMIC DNA]</scope>
    <source>
        <strain evidence="5 6">YIM 123512</strain>
    </source>
</reference>
<name>A0A6L7F2Y9_9ACTN</name>
<evidence type="ECO:0000259" key="4">
    <source>
        <dbReference type="PROSITE" id="PS50995"/>
    </source>
</evidence>